<dbReference type="EC" id="6.2.1.44" evidence="4"/>
<evidence type="ECO:0000256" key="4">
    <source>
        <dbReference type="ARBA" id="ARBA00066616"/>
    </source>
</evidence>
<evidence type="ECO:0000256" key="3">
    <source>
        <dbReference type="ARBA" id="ARBA00051915"/>
    </source>
</evidence>
<evidence type="ECO:0000313" key="9">
    <source>
        <dbReference type="Proteomes" id="UP000034832"/>
    </source>
</evidence>
<dbReference type="InterPro" id="IPR020845">
    <property type="entry name" value="AMP-binding_CS"/>
</dbReference>
<dbReference type="GO" id="GO:0006631">
    <property type="term" value="P:fatty acid metabolic process"/>
    <property type="evidence" value="ECO:0007669"/>
    <property type="project" value="TreeGrafter"/>
</dbReference>
<comment type="caution">
    <text evidence="8">The sequence shown here is derived from an EMBL/GenBank/DDBJ whole genome shotgun (WGS) entry which is preliminary data.</text>
</comment>
<dbReference type="Pfam" id="PF13193">
    <property type="entry name" value="AMP-binding_C"/>
    <property type="match status" value="1"/>
</dbReference>
<dbReference type="STRING" id="211460.YH63_17380"/>
<dbReference type="InterPro" id="IPR025110">
    <property type="entry name" value="AMP-bd_C"/>
</dbReference>
<dbReference type="Pfam" id="PF00501">
    <property type="entry name" value="AMP-binding"/>
    <property type="match status" value="1"/>
</dbReference>
<dbReference type="EMBL" id="LBIA02000001">
    <property type="protein sequence ID" value="TKT70200.1"/>
    <property type="molecule type" value="Genomic_DNA"/>
</dbReference>
<dbReference type="GO" id="GO:0031956">
    <property type="term" value="F:medium-chain fatty acid-CoA ligase activity"/>
    <property type="evidence" value="ECO:0007669"/>
    <property type="project" value="TreeGrafter"/>
</dbReference>
<proteinExistence type="inferred from homology"/>
<dbReference type="PANTHER" id="PTHR43201:SF5">
    <property type="entry name" value="MEDIUM-CHAIN ACYL-COA LIGASE ACSF2, MITOCHONDRIAL"/>
    <property type="match status" value="1"/>
</dbReference>
<accession>A0A4U6BJ64</accession>
<dbReference type="Proteomes" id="UP000034832">
    <property type="component" value="Unassembled WGS sequence"/>
</dbReference>
<protein>
    <recommendedName>
        <fullName evidence="5">3-methylmercaptopropionyl-CoA ligase</fullName>
        <ecNumber evidence="4">6.2.1.44</ecNumber>
    </recommendedName>
</protein>
<dbReference type="RefSeq" id="WP_046829134.1">
    <property type="nucleotide sequence ID" value="NZ_LBIA02000001.1"/>
</dbReference>
<organism evidence="8 9">
    <name type="scientific">Afipia massiliensis</name>
    <dbReference type="NCBI Taxonomy" id="211460"/>
    <lineage>
        <taxon>Bacteria</taxon>
        <taxon>Pseudomonadati</taxon>
        <taxon>Pseudomonadota</taxon>
        <taxon>Alphaproteobacteria</taxon>
        <taxon>Hyphomicrobiales</taxon>
        <taxon>Nitrobacteraceae</taxon>
        <taxon>Afipia</taxon>
    </lineage>
</organism>
<gene>
    <name evidence="8" type="ORF">YH63_001490</name>
</gene>
<evidence type="ECO:0000256" key="2">
    <source>
        <dbReference type="ARBA" id="ARBA00022598"/>
    </source>
</evidence>
<keyword evidence="9" id="KW-1185">Reference proteome</keyword>
<dbReference type="InterPro" id="IPR000873">
    <property type="entry name" value="AMP-dep_synth/lig_dom"/>
</dbReference>
<dbReference type="InterPro" id="IPR045851">
    <property type="entry name" value="AMP-bd_C_sf"/>
</dbReference>
<dbReference type="OrthoDB" id="9803968at2"/>
<name>A0A4U6BJ64_9BRAD</name>
<dbReference type="AlphaFoldDB" id="A0A4U6BJ64"/>
<sequence length="499" mass="55299">MQPVGQWINLHARQRPAKTAIVDDRRRLTYAELDRETDALAAAFAARGVRAGDRIGILSGASVEWVMVYLSIVKLGAIATALNYRETPDRLVAMMQSVGVSLLFTDTGSRAALSGFSGLPEIIELSRASLDDLTSRHTEQHAFDLVKPTDGNVILFTGGTTGVSKGVLLSHANLFWNVINEALATRITEWDTTLLGTALHHSAALNTWLLPHLYLGGTAVILREFTADAWIDMVQRERVTNGFTPPTMARQVVKHPNAGKADWRHFRRWYSGAGILPRHEREEMEALNPGLGIYYQYGLTEAGPIVTVLQPEDYDLAPGSIGRAVRNCEIRMLREDRTDAPPDTVGEIAVRGPAVMSGYFNRPEETARVFHDGWLLTGDLGVMDANGFITFHDRSKDMIKTGGLNVYSQEVEHVLAKHPAVREVAVIGTQDDHWGEMVTAVITLHDGMSADENDLISFARKDLGGYQTPKRILFMSYDELPKNYLGKILKRELRTKVDS</sequence>
<feature type="domain" description="AMP-binding enzyme C-terminal" evidence="7">
    <location>
        <begin position="410"/>
        <end position="487"/>
    </location>
</feature>
<dbReference type="Gene3D" id="3.40.50.12780">
    <property type="entry name" value="N-terminal domain of ligase-like"/>
    <property type="match status" value="1"/>
</dbReference>
<dbReference type="PROSITE" id="PS00455">
    <property type="entry name" value="AMP_BINDING"/>
    <property type="match status" value="1"/>
</dbReference>
<evidence type="ECO:0000259" key="6">
    <source>
        <dbReference type="Pfam" id="PF00501"/>
    </source>
</evidence>
<keyword evidence="2 8" id="KW-0436">Ligase</keyword>
<evidence type="ECO:0000256" key="1">
    <source>
        <dbReference type="ARBA" id="ARBA00006432"/>
    </source>
</evidence>
<evidence type="ECO:0000259" key="7">
    <source>
        <dbReference type="Pfam" id="PF13193"/>
    </source>
</evidence>
<reference evidence="8" key="1">
    <citation type="submission" date="2019-04" db="EMBL/GenBank/DDBJ databases">
        <title>Whole genome sequencing of cave bacteria.</title>
        <authorList>
            <person name="Gan H.M."/>
            <person name="Barton H."/>
            <person name="Savka M.A."/>
        </authorList>
    </citation>
    <scope>NUCLEOTIDE SEQUENCE [LARGE SCALE GENOMIC DNA]</scope>
    <source>
        <strain evidence="8">LC387</strain>
    </source>
</reference>
<comment type="similarity">
    <text evidence="1">Belongs to the ATP-dependent AMP-binding enzyme family.</text>
</comment>
<dbReference type="FunFam" id="3.30.300.30:FF:000008">
    <property type="entry name" value="2,3-dihydroxybenzoate-AMP ligase"/>
    <property type="match status" value="1"/>
</dbReference>
<dbReference type="PANTHER" id="PTHR43201">
    <property type="entry name" value="ACYL-COA SYNTHETASE"/>
    <property type="match status" value="1"/>
</dbReference>
<dbReference type="SUPFAM" id="SSF56801">
    <property type="entry name" value="Acetyl-CoA synthetase-like"/>
    <property type="match status" value="1"/>
</dbReference>
<comment type="catalytic activity">
    <reaction evidence="3">
        <text>3-(methylsulfanyl)propanoate + ATP + CoA = 3-(methylsulfanyl)propanoyl-CoA + AMP + diphosphate</text>
        <dbReference type="Rhea" id="RHEA:43052"/>
        <dbReference type="ChEBI" id="CHEBI:30616"/>
        <dbReference type="ChEBI" id="CHEBI:33019"/>
        <dbReference type="ChEBI" id="CHEBI:49016"/>
        <dbReference type="ChEBI" id="CHEBI:57287"/>
        <dbReference type="ChEBI" id="CHEBI:82815"/>
        <dbReference type="ChEBI" id="CHEBI:456215"/>
        <dbReference type="EC" id="6.2.1.44"/>
    </reaction>
    <physiologicalReaction direction="left-to-right" evidence="3">
        <dbReference type="Rhea" id="RHEA:43053"/>
    </physiologicalReaction>
</comment>
<feature type="domain" description="AMP-dependent synthetase/ligase" evidence="6">
    <location>
        <begin position="11"/>
        <end position="360"/>
    </location>
</feature>
<dbReference type="InterPro" id="IPR042099">
    <property type="entry name" value="ANL_N_sf"/>
</dbReference>
<evidence type="ECO:0000256" key="5">
    <source>
        <dbReference type="ARBA" id="ARBA00067668"/>
    </source>
</evidence>
<evidence type="ECO:0000313" key="8">
    <source>
        <dbReference type="EMBL" id="TKT70200.1"/>
    </source>
</evidence>
<dbReference type="Gene3D" id="3.30.300.30">
    <property type="match status" value="1"/>
</dbReference>